<accession>A0ABS0K9L9</accession>
<gene>
    <name evidence="1" type="ORF">IW249_005684</name>
</gene>
<proteinExistence type="predicted"/>
<dbReference type="Proteomes" id="UP000631791">
    <property type="component" value="Unassembled WGS sequence"/>
</dbReference>
<keyword evidence="2" id="KW-1185">Reference proteome</keyword>
<comment type="caution">
    <text evidence="1">The sequence shown here is derived from an EMBL/GenBank/DDBJ whole genome shotgun (WGS) entry which is preliminary data.</text>
</comment>
<dbReference type="EMBL" id="JADOTY010000001">
    <property type="protein sequence ID" value="MBG6105270.1"/>
    <property type="molecule type" value="Genomic_DNA"/>
</dbReference>
<sequence>MPGVPPSGSGEGWDVYRPSALTGRPVVAAALARAPQRFADLVFEPGSPELALTQEQLLDNMGISTGDGLTWELGIDDEIKPVIDTGPDVVDEDLMVTAFEARTGVVWAQHPDREFYEIRLAEPIRADEALAVFIDAIAHAHRELAQRLRIDLGE</sequence>
<name>A0ABS0K9L9_9ACTN</name>
<reference evidence="1 2" key="1">
    <citation type="submission" date="2020-11" db="EMBL/GenBank/DDBJ databases">
        <title>Sequencing the genomes of 1000 actinobacteria strains.</title>
        <authorList>
            <person name="Klenk H.-P."/>
        </authorList>
    </citation>
    <scope>NUCLEOTIDE SEQUENCE [LARGE SCALE GENOMIC DNA]</scope>
    <source>
        <strain evidence="1 2">DSM 101695</strain>
    </source>
</reference>
<evidence type="ECO:0000313" key="1">
    <source>
        <dbReference type="EMBL" id="MBG6105270.1"/>
    </source>
</evidence>
<organism evidence="1 2">
    <name type="scientific">Micromonospora vinacea</name>
    <dbReference type="NCBI Taxonomy" id="709878"/>
    <lineage>
        <taxon>Bacteria</taxon>
        <taxon>Bacillati</taxon>
        <taxon>Actinomycetota</taxon>
        <taxon>Actinomycetes</taxon>
        <taxon>Micromonosporales</taxon>
        <taxon>Micromonosporaceae</taxon>
        <taxon>Micromonospora</taxon>
    </lineage>
</organism>
<dbReference type="RefSeq" id="WP_196923589.1">
    <property type="nucleotide sequence ID" value="NZ_JADOTY010000001.1"/>
</dbReference>
<protein>
    <submittedName>
        <fullName evidence="1">Uncharacterized protein</fullName>
    </submittedName>
</protein>
<evidence type="ECO:0000313" key="2">
    <source>
        <dbReference type="Proteomes" id="UP000631791"/>
    </source>
</evidence>